<name>A0ABN2RHT3_9ACTN</name>
<evidence type="ECO:0000256" key="2">
    <source>
        <dbReference type="ARBA" id="ARBA00022729"/>
    </source>
</evidence>
<keyword evidence="2" id="KW-0732">Signal</keyword>
<sequence>MLYNLCFHGIGTPERPLEPGEADYWITPRTYADVLDLVVGRDDVRLSFDDGNRSDVAIGLPGLLERGLSAEFFVLAGRIDEPGSLSAADMRALAAAGMRIGSHGWDHVSWRDATDAGLEDELVAARRAIGEVVDRPVDTAACPLGLYDRRVLGALRRLGYTRVMTSDRAVARPDAWMQPRFSLRAGDDAAYVAELLRPPGRIPTWSANSRILAKSLR</sequence>
<evidence type="ECO:0000259" key="3">
    <source>
        <dbReference type="PROSITE" id="PS51677"/>
    </source>
</evidence>
<dbReference type="Proteomes" id="UP001500571">
    <property type="component" value="Unassembled WGS sequence"/>
</dbReference>
<dbReference type="SUPFAM" id="SSF88713">
    <property type="entry name" value="Glycoside hydrolase/deacetylase"/>
    <property type="match status" value="1"/>
</dbReference>
<evidence type="ECO:0000256" key="1">
    <source>
        <dbReference type="ARBA" id="ARBA00004613"/>
    </source>
</evidence>
<keyword evidence="5" id="KW-1185">Reference proteome</keyword>
<dbReference type="PANTHER" id="PTHR34216:SF3">
    <property type="entry name" value="POLY-BETA-1,6-N-ACETYL-D-GLUCOSAMINE N-DEACETYLASE"/>
    <property type="match status" value="1"/>
</dbReference>
<dbReference type="PROSITE" id="PS51677">
    <property type="entry name" value="NODB"/>
    <property type="match status" value="1"/>
</dbReference>
<gene>
    <name evidence="4" type="ORF">GCM10009798_32520</name>
</gene>
<dbReference type="CDD" id="cd10918">
    <property type="entry name" value="CE4_NodB_like_5s_6s"/>
    <property type="match status" value="1"/>
</dbReference>
<proteinExistence type="predicted"/>
<comment type="subcellular location">
    <subcellularLocation>
        <location evidence="1">Secreted</location>
    </subcellularLocation>
</comment>
<dbReference type="InterPro" id="IPR002509">
    <property type="entry name" value="NODB_dom"/>
</dbReference>
<accession>A0ABN2RHT3</accession>
<dbReference type="EMBL" id="BAAAPB010000004">
    <property type="protein sequence ID" value="GAA1969436.1"/>
    <property type="molecule type" value="Genomic_DNA"/>
</dbReference>
<dbReference type="Pfam" id="PF01522">
    <property type="entry name" value="Polysacc_deac_1"/>
    <property type="match status" value="1"/>
</dbReference>
<comment type="caution">
    <text evidence="4">The sequence shown here is derived from an EMBL/GenBank/DDBJ whole genome shotgun (WGS) entry which is preliminary data.</text>
</comment>
<protein>
    <submittedName>
        <fullName evidence="4">Polysaccharide deacetylase family protein</fullName>
    </submittedName>
</protein>
<dbReference type="InterPro" id="IPR011330">
    <property type="entry name" value="Glyco_hydro/deAcase_b/a-brl"/>
</dbReference>
<feature type="domain" description="NodB homology" evidence="3">
    <location>
        <begin position="42"/>
        <end position="217"/>
    </location>
</feature>
<dbReference type="InterPro" id="IPR051398">
    <property type="entry name" value="Polysacch_Deacetylase"/>
</dbReference>
<evidence type="ECO:0000313" key="4">
    <source>
        <dbReference type="EMBL" id="GAA1969436.1"/>
    </source>
</evidence>
<evidence type="ECO:0000313" key="5">
    <source>
        <dbReference type="Proteomes" id="UP001500571"/>
    </source>
</evidence>
<dbReference type="Gene3D" id="3.20.20.370">
    <property type="entry name" value="Glycoside hydrolase/deacetylase"/>
    <property type="match status" value="1"/>
</dbReference>
<dbReference type="PANTHER" id="PTHR34216">
    <property type="match status" value="1"/>
</dbReference>
<reference evidence="4 5" key="1">
    <citation type="journal article" date="2019" name="Int. J. Syst. Evol. Microbiol.">
        <title>The Global Catalogue of Microorganisms (GCM) 10K type strain sequencing project: providing services to taxonomists for standard genome sequencing and annotation.</title>
        <authorList>
            <consortium name="The Broad Institute Genomics Platform"/>
            <consortium name="The Broad Institute Genome Sequencing Center for Infectious Disease"/>
            <person name="Wu L."/>
            <person name="Ma J."/>
        </authorList>
    </citation>
    <scope>NUCLEOTIDE SEQUENCE [LARGE SCALE GENOMIC DNA]</scope>
    <source>
        <strain evidence="4 5">JCM 15309</strain>
    </source>
</reference>
<organism evidence="4 5">
    <name type="scientific">Nocardioides panacihumi</name>
    <dbReference type="NCBI Taxonomy" id="400774"/>
    <lineage>
        <taxon>Bacteria</taxon>
        <taxon>Bacillati</taxon>
        <taxon>Actinomycetota</taxon>
        <taxon>Actinomycetes</taxon>
        <taxon>Propionibacteriales</taxon>
        <taxon>Nocardioidaceae</taxon>
        <taxon>Nocardioides</taxon>
    </lineage>
</organism>